<dbReference type="AlphaFoldDB" id="A0A922I5S0"/>
<dbReference type="Proteomes" id="UP000790347">
    <property type="component" value="Unassembled WGS sequence"/>
</dbReference>
<evidence type="ECO:0000313" key="1">
    <source>
        <dbReference type="EMBL" id="KAH9521773.1"/>
    </source>
</evidence>
<reference evidence="1" key="1">
    <citation type="submission" date="2013-05" db="EMBL/GenBank/DDBJ databases">
        <authorList>
            <person name="Yim A.K.Y."/>
            <person name="Chan T.F."/>
            <person name="Ji K.M."/>
            <person name="Liu X.Y."/>
            <person name="Zhou J.W."/>
            <person name="Li R.Q."/>
            <person name="Yang K.Y."/>
            <person name="Li J."/>
            <person name="Li M."/>
            <person name="Law P.T.W."/>
            <person name="Wu Y.L."/>
            <person name="Cai Z.L."/>
            <person name="Qin H."/>
            <person name="Bao Y."/>
            <person name="Leung R.K.K."/>
            <person name="Ng P.K.S."/>
            <person name="Zou J."/>
            <person name="Zhong X.J."/>
            <person name="Ran P.X."/>
            <person name="Zhong N.S."/>
            <person name="Liu Z.G."/>
            <person name="Tsui S.K.W."/>
        </authorList>
    </citation>
    <scope>NUCLEOTIDE SEQUENCE</scope>
    <source>
        <strain evidence="1">Derf</strain>
        <tissue evidence="1">Whole organism</tissue>
    </source>
</reference>
<dbReference type="EMBL" id="ASGP02000002">
    <property type="protein sequence ID" value="KAH9521773.1"/>
    <property type="molecule type" value="Genomic_DNA"/>
</dbReference>
<name>A0A922I5S0_DERFA</name>
<accession>A0A922I5S0</accession>
<evidence type="ECO:0000313" key="2">
    <source>
        <dbReference type="Proteomes" id="UP000790347"/>
    </source>
</evidence>
<protein>
    <submittedName>
        <fullName evidence="1">Uncharacterized protein</fullName>
    </submittedName>
</protein>
<keyword evidence="2" id="KW-1185">Reference proteome</keyword>
<reference evidence="1" key="2">
    <citation type="journal article" date="2022" name="Res Sq">
        <title>Comparative Genomics Reveals Insights into the Divergent Evolution of Astigmatic Mites and Household Pest Adaptations.</title>
        <authorList>
            <person name="Xiong Q."/>
            <person name="Wan A.T.-Y."/>
            <person name="Liu X.-Y."/>
            <person name="Fung C.S.-H."/>
            <person name="Xiao X."/>
            <person name="Malainual N."/>
            <person name="Hou J."/>
            <person name="Wang L."/>
            <person name="Wang M."/>
            <person name="Yang K."/>
            <person name="Cui Y."/>
            <person name="Leung E."/>
            <person name="Nong W."/>
            <person name="Shin S.-K."/>
            <person name="Au S."/>
            <person name="Jeong K.Y."/>
            <person name="Chew F.T."/>
            <person name="Hui J."/>
            <person name="Leung T.F."/>
            <person name="Tungtrongchitr A."/>
            <person name="Zhong N."/>
            <person name="Liu Z."/>
            <person name="Tsui S."/>
        </authorList>
    </citation>
    <scope>NUCLEOTIDE SEQUENCE</scope>
    <source>
        <strain evidence="1">Derf</strain>
        <tissue evidence="1">Whole organism</tissue>
    </source>
</reference>
<organism evidence="1 2">
    <name type="scientific">Dermatophagoides farinae</name>
    <name type="common">American house dust mite</name>
    <dbReference type="NCBI Taxonomy" id="6954"/>
    <lineage>
        <taxon>Eukaryota</taxon>
        <taxon>Metazoa</taxon>
        <taxon>Ecdysozoa</taxon>
        <taxon>Arthropoda</taxon>
        <taxon>Chelicerata</taxon>
        <taxon>Arachnida</taxon>
        <taxon>Acari</taxon>
        <taxon>Acariformes</taxon>
        <taxon>Sarcoptiformes</taxon>
        <taxon>Astigmata</taxon>
        <taxon>Psoroptidia</taxon>
        <taxon>Analgoidea</taxon>
        <taxon>Pyroglyphidae</taxon>
        <taxon>Dermatophagoidinae</taxon>
        <taxon>Dermatophagoides</taxon>
    </lineage>
</organism>
<comment type="caution">
    <text evidence="1">The sequence shown here is derived from an EMBL/GenBank/DDBJ whole genome shotgun (WGS) entry which is preliminary data.</text>
</comment>
<proteinExistence type="predicted"/>
<gene>
    <name evidence="1" type="ORF">DERF_005405</name>
</gene>
<sequence length="91" mass="10978">MHMFNVDIFKFKCFYSQIFFLLIRNSTCSKFVEFFTNIHHIKTKSEKRKPDSFPIQFFGQIEEEEAIKEKLMLMLTLLTLMCLVFKYFGAE</sequence>